<feature type="binding site" evidence="4">
    <location>
        <begin position="151"/>
        <end position="153"/>
    </location>
    <ligand>
        <name>D-glyceraldehyde 3-phosphate</name>
        <dbReference type="ChEBI" id="CHEBI:59776"/>
    </ligand>
</feature>
<dbReference type="CDD" id="cd05214">
    <property type="entry name" value="GAPDH_I_N"/>
    <property type="match status" value="1"/>
</dbReference>
<feature type="binding site" evidence="5">
    <location>
        <begin position="11"/>
        <end position="12"/>
    </location>
    <ligand>
        <name>NAD(+)</name>
        <dbReference type="ChEBI" id="CHEBI:57540"/>
    </ligand>
</feature>
<dbReference type="Pfam" id="PF00044">
    <property type="entry name" value="Gp_dh_N"/>
    <property type="match status" value="1"/>
</dbReference>
<dbReference type="Gene3D" id="3.30.360.10">
    <property type="entry name" value="Dihydrodipicolinate Reductase, domain 2"/>
    <property type="match status" value="1"/>
</dbReference>
<evidence type="ECO:0000256" key="4">
    <source>
        <dbReference type="PIRSR" id="PIRSR000149-2"/>
    </source>
</evidence>
<dbReference type="EMBL" id="MFMQ01000011">
    <property type="protein sequence ID" value="OGG92231.1"/>
    <property type="molecule type" value="Genomic_DNA"/>
</dbReference>
<dbReference type="SUPFAM" id="SSF51735">
    <property type="entry name" value="NAD(P)-binding Rossmann-fold domains"/>
    <property type="match status" value="1"/>
</dbReference>
<keyword evidence="5" id="KW-0520">NAD</keyword>
<protein>
    <submittedName>
        <fullName evidence="9">Type I glyceraldehyde-3-phosphate dehydrogenase</fullName>
    </submittedName>
</protein>
<comment type="caution">
    <text evidence="9">The sequence shown here is derived from an EMBL/GenBank/DDBJ whole genome shotgun (WGS) entry which is preliminary data.</text>
</comment>
<gene>
    <name evidence="9" type="ORF">A3H16_00790</name>
</gene>
<dbReference type="InterPro" id="IPR036291">
    <property type="entry name" value="NAD(P)-bd_dom_sf"/>
</dbReference>
<name>A0A1F6G298_9BACT</name>
<keyword evidence="2" id="KW-0560">Oxidoreductase</keyword>
<dbReference type="PROSITE" id="PS00071">
    <property type="entry name" value="GAPDH"/>
    <property type="match status" value="1"/>
</dbReference>
<dbReference type="SUPFAM" id="SSF55347">
    <property type="entry name" value="Glyceraldehyde-3-phosphate dehydrogenase-like, C-terminal domain"/>
    <property type="match status" value="1"/>
</dbReference>
<feature type="binding site" evidence="4">
    <location>
        <position position="182"/>
    </location>
    <ligand>
        <name>D-glyceraldehyde 3-phosphate</name>
        <dbReference type="ChEBI" id="CHEBI:59776"/>
    </ligand>
</feature>
<evidence type="ECO:0000313" key="10">
    <source>
        <dbReference type="Proteomes" id="UP000178601"/>
    </source>
</evidence>
<evidence type="ECO:0000256" key="7">
    <source>
        <dbReference type="RuleBase" id="RU000397"/>
    </source>
</evidence>
<evidence type="ECO:0000256" key="3">
    <source>
        <dbReference type="PIRSR" id="PIRSR000149-1"/>
    </source>
</evidence>
<evidence type="ECO:0000256" key="1">
    <source>
        <dbReference type="ARBA" id="ARBA00007406"/>
    </source>
</evidence>
<dbReference type="GO" id="GO:0016620">
    <property type="term" value="F:oxidoreductase activity, acting on the aldehyde or oxo group of donors, NAD or NADP as acceptor"/>
    <property type="evidence" value="ECO:0007669"/>
    <property type="project" value="InterPro"/>
</dbReference>
<accession>A0A1F6G298</accession>
<dbReference type="GO" id="GO:0051287">
    <property type="term" value="F:NAD binding"/>
    <property type="evidence" value="ECO:0007669"/>
    <property type="project" value="InterPro"/>
</dbReference>
<feature type="non-terminal residue" evidence="9">
    <location>
        <position position="300"/>
    </location>
</feature>
<feature type="binding site" evidence="4">
    <location>
        <begin position="212"/>
        <end position="213"/>
    </location>
    <ligand>
        <name>D-glyceraldehyde 3-phosphate</name>
        <dbReference type="ChEBI" id="CHEBI:59776"/>
    </ligand>
</feature>
<comment type="similarity">
    <text evidence="1 7">Belongs to the glyceraldehyde-3-phosphate dehydrogenase family.</text>
</comment>
<dbReference type="InterPro" id="IPR020828">
    <property type="entry name" value="GlycerAld_3-P_DH_NAD(P)-bd"/>
</dbReference>
<dbReference type="CDD" id="cd18126">
    <property type="entry name" value="GAPDH_I_C"/>
    <property type="match status" value="1"/>
</dbReference>
<dbReference type="Gene3D" id="3.40.50.720">
    <property type="entry name" value="NAD(P)-binding Rossmann-like Domain"/>
    <property type="match status" value="1"/>
</dbReference>
<evidence type="ECO:0000259" key="8">
    <source>
        <dbReference type="SMART" id="SM00846"/>
    </source>
</evidence>
<dbReference type="AlphaFoldDB" id="A0A1F6G298"/>
<feature type="site" description="Activates thiol group during catalysis" evidence="6">
    <location>
        <position position="179"/>
    </location>
</feature>
<dbReference type="FunFam" id="3.30.360.10:FF:000002">
    <property type="entry name" value="Glyceraldehyde-3-phosphate dehydrogenase"/>
    <property type="match status" value="1"/>
</dbReference>
<evidence type="ECO:0000256" key="6">
    <source>
        <dbReference type="PIRSR" id="PIRSR000149-4"/>
    </source>
</evidence>
<feature type="binding site" evidence="4">
    <location>
        <position position="235"/>
    </location>
    <ligand>
        <name>D-glyceraldehyde 3-phosphate</name>
        <dbReference type="ChEBI" id="CHEBI:59776"/>
    </ligand>
</feature>
<evidence type="ECO:0000256" key="2">
    <source>
        <dbReference type="ARBA" id="ARBA00023002"/>
    </source>
</evidence>
<evidence type="ECO:0000313" key="9">
    <source>
        <dbReference type="EMBL" id="OGG92231.1"/>
    </source>
</evidence>
<dbReference type="InterPro" id="IPR020830">
    <property type="entry name" value="GlycerAld_3-P_DH_AS"/>
</dbReference>
<dbReference type="Proteomes" id="UP000178601">
    <property type="component" value="Unassembled WGS sequence"/>
</dbReference>
<dbReference type="Pfam" id="PF02800">
    <property type="entry name" value="Gp_dh_C"/>
    <property type="match status" value="1"/>
</dbReference>
<reference evidence="9 10" key="1">
    <citation type="journal article" date="2016" name="Nat. Commun.">
        <title>Thousands of microbial genomes shed light on interconnected biogeochemical processes in an aquifer system.</title>
        <authorList>
            <person name="Anantharaman K."/>
            <person name="Brown C.T."/>
            <person name="Hug L.A."/>
            <person name="Sharon I."/>
            <person name="Castelle C.J."/>
            <person name="Probst A.J."/>
            <person name="Thomas B.C."/>
            <person name="Singh A."/>
            <person name="Wilkins M.J."/>
            <person name="Karaoz U."/>
            <person name="Brodie E.L."/>
            <person name="Williams K.H."/>
            <person name="Hubbard S.S."/>
            <person name="Banfield J.F."/>
        </authorList>
    </citation>
    <scope>NUCLEOTIDE SEQUENCE [LARGE SCALE GENOMIC DNA]</scope>
</reference>
<dbReference type="FunFam" id="3.40.50.720:FF:000001">
    <property type="entry name" value="Glyceraldehyde-3-phosphate dehydrogenase"/>
    <property type="match status" value="1"/>
</dbReference>
<keyword evidence="5" id="KW-0547">Nucleotide-binding</keyword>
<dbReference type="InterPro" id="IPR020831">
    <property type="entry name" value="GlycerAld/Erythrose_P_DH"/>
</dbReference>
<evidence type="ECO:0000256" key="5">
    <source>
        <dbReference type="PIRSR" id="PIRSR000149-3"/>
    </source>
</evidence>
<feature type="domain" description="Glyceraldehyde 3-phosphate dehydrogenase NAD(P) binding" evidence="8">
    <location>
        <begin position="2"/>
        <end position="152"/>
    </location>
</feature>
<feature type="binding site" evidence="5">
    <location>
        <position position="121"/>
    </location>
    <ligand>
        <name>NAD(+)</name>
        <dbReference type="ChEBI" id="CHEBI:57540"/>
    </ligand>
</feature>
<dbReference type="PANTHER" id="PTHR43148">
    <property type="entry name" value="GLYCERALDEHYDE-3-PHOSPHATE DEHYDROGENASE 2"/>
    <property type="match status" value="1"/>
</dbReference>
<feature type="active site" description="Nucleophile" evidence="3">
    <location>
        <position position="152"/>
    </location>
</feature>
<proteinExistence type="inferred from homology"/>
<feature type="binding site" evidence="5">
    <location>
        <position position="79"/>
    </location>
    <ligand>
        <name>NAD(+)</name>
        <dbReference type="ChEBI" id="CHEBI:57540"/>
    </ligand>
</feature>
<dbReference type="InterPro" id="IPR020829">
    <property type="entry name" value="GlycerAld_3-P_DH_cat"/>
</dbReference>
<dbReference type="PIRSF" id="PIRSF000149">
    <property type="entry name" value="GAP_DH"/>
    <property type="match status" value="1"/>
</dbReference>
<sequence>MLRVAINGYGRIGRVVHRQLVERFPKEVEVVAINASSDAAMRQYLLKYDTLHGRFGGDVELDGENLLVNGSPVRVVKERDPAKCPWKELKVDIVVESSGKFRTREKSEAHRTAGAKAVLVTAPPKDDIAMIVRGVNDDILKKSLPIVSAASCTTNSIAPVVKVLDEWKGVKRGLMCTTHSYTSSQNLLDNSTDSSKLRISRAAALNIIPSTTGAAKAIGKVFPHLKGKIDGMALRIPVPDVSASYLALELKGSVTAEEVNEQLRRVSEGELKGILGVEEGLLVSSDYISDPHSSTVDLDS</sequence>
<organism evidence="9 10">
    <name type="scientific">Candidatus Kaiserbacteria bacterium RIFCSPLOWO2_12_FULL_53_8</name>
    <dbReference type="NCBI Taxonomy" id="1798529"/>
    <lineage>
        <taxon>Bacteria</taxon>
        <taxon>Candidatus Kaiseribacteriota</taxon>
    </lineage>
</organism>
<dbReference type="PRINTS" id="PR00078">
    <property type="entry name" value="G3PDHDRGNASE"/>
</dbReference>
<dbReference type="SMART" id="SM00846">
    <property type="entry name" value="Gp_dh_N"/>
    <property type="match status" value="1"/>
</dbReference>